<keyword evidence="6 8" id="KW-0472">Membrane</keyword>
<protein>
    <submittedName>
        <fullName evidence="10">Exopolysaccharide biosynthesis polyprenyl glycosylphosphotransferase</fullName>
    </submittedName>
</protein>
<evidence type="ECO:0000256" key="4">
    <source>
        <dbReference type="ARBA" id="ARBA00022692"/>
    </source>
</evidence>
<accession>A0A6I4V0Q4</accession>
<dbReference type="PANTHER" id="PTHR30576:SF10">
    <property type="entry name" value="SLL5057 PROTEIN"/>
    <property type="match status" value="1"/>
</dbReference>
<evidence type="ECO:0000256" key="8">
    <source>
        <dbReference type="SAM" id="Phobius"/>
    </source>
</evidence>
<feature type="transmembrane region" description="Helical" evidence="8">
    <location>
        <begin position="65"/>
        <end position="82"/>
    </location>
</feature>
<dbReference type="RefSeq" id="WP_160730997.1">
    <property type="nucleotide sequence ID" value="NZ_WTYP01000002.1"/>
</dbReference>
<dbReference type="Pfam" id="PF02397">
    <property type="entry name" value="Bac_transf"/>
    <property type="match status" value="1"/>
</dbReference>
<dbReference type="InterPro" id="IPR017475">
    <property type="entry name" value="EPS_sugar_tfrase"/>
</dbReference>
<evidence type="ECO:0000259" key="9">
    <source>
        <dbReference type="Pfam" id="PF02397"/>
    </source>
</evidence>
<keyword evidence="4 8" id="KW-0812">Transmembrane</keyword>
<keyword evidence="7" id="KW-0270">Exopolysaccharide synthesis</keyword>
<feature type="transmembrane region" description="Helical" evidence="8">
    <location>
        <begin position="30"/>
        <end position="53"/>
    </location>
</feature>
<dbReference type="InterPro" id="IPR003362">
    <property type="entry name" value="Bact_transf"/>
</dbReference>
<comment type="caution">
    <text evidence="10">The sequence shown here is derived from an EMBL/GenBank/DDBJ whole genome shotgun (WGS) entry which is preliminary data.</text>
</comment>
<keyword evidence="3 10" id="KW-0808">Transferase</keyword>
<evidence type="ECO:0000256" key="1">
    <source>
        <dbReference type="ARBA" id="ARBA00004141"/>
    </source>
</evidence>
<evidence type="ECO:0000256" key="2">
    <source>
        <dbReference type="ARBA" id="ARBA00006464"/>
    </source>
</evidence>
<dbReference type="PANTHER" id="PTHR30576">
    <property type="entry name" value="COLANIC BIOSYNTHESIS UDP-GLUCOSE LIPID CARRIER TRANSFERASE"/>
    <property type="match status" value="1"/>
</dbReference>
<evidence type="ECO:0000313" key="10">
    <source>
        <dbReference type="EMBL" id="MXP47737.1"/>
    </source>
</evidence>
<evidence type="ECO:0000256" key="6">
    <source>
        <dbReference type="ARBA" id="ARBA00023136"/>
    </source>
</evidence>
<sequence>MNAPSFLSEAQARHVPVAVPSLERKRLRAYIALLVADVISILAGFAIGGLIYRGDLPDTQALMEAQLFLPLFLTIALYQRVYSIRSLTDAQHAALRICMAVVVAAALLNFLAFYAKFNTSFSRVTFTLGLVLSTLFMVAVRSVSARVLRRRWGPVARNILVLHDGGPALEMKWAAHLDASEYGIRPDPSDPHMRDHLARVLENQEEVIVSCPAERREKWALILKASGVHGEVISDTAQHLGALGIKHYEGQGCAGLIVSVGPLGLRARVAKRLFDLAAAGSALVILSPVLIIAAAAIKLSDGGRVMFVQRRLGRGNRLFTVLKFRTMRESGGDREGAVSTSREDARVTRIGAFLRKTSIDELPQLINVLRGEMSIVGPRPHALGSQAGDKLFWEVDGRYWHRHALKPGMTGLAQVRGLRGNTEQEDDLSARLRSDLEYISDWSLMHDVAIMIRTLTVLSHDRAY</sequence>
<organism evidence="10 11">
    <name type="scientific">Pontixanthobacter luteolus</name>
    <dbReference type="NCBI Taxonomy" id="295089"/>
    <lineage>
        <taxon>Bacteria</taxon>
        <taxon>Pseudomonadati</taxon>
        <taxon>Pseudomonadota</taxon>
        <taxon>Alphaproteobacteria</taxon>
        <taxon>Sphingomonadales</taxon>
        <taxon>Erythrobacteraceae</taxon>
        <taxon>Pontixanthobacter</taxon>
    </lineage>
</organism>
<dbReference type="GO" id="GO:0016780">
    <property type="term" value="F:phosphotransferase activity, for other substituted phosphate groups"/>
    <property type="evidence" value="ECO:0007669"/>
    <property type="project" value="TreeGrafter"/>
</dbReference>
<proteinExistence type="inferred from homology"/>
<comment type="subcellular location">
    <subcellularLocation>
        <location evidence="1">Membrane</location>
        <topology evidence="1">Multi-pass membrane protein</topology>
    </subcellularLocation>
</comment>
<dbReference type="GO" id="GO:0000271">
    <property type="term" value="P:polysaccharide biosynthetic process"/>
    <property type="evidence" value="ECO:0007669"/>
    <property type="project" value="UniProtKB-KW"/>
</dbReference>
<reference evidence="10 11" key="1">
    <citation type="submission" date="2019-12" db="EMBL/GenBank/DDBJ databases">
        <title>Genomic-based taxomic classification of the family Erythrobacteraceae.</title>
        <authorList>
            <person name="Xu L."/>
        </authorList>
    </citation>
    <scope>NUCLEOTIDE SEQUENCE [LARGE SCALE GENOMIC DNA]</scope>
    <source>
        <strain evidence="10 11">SW-109</strain>
    </source>
</reference>
<name>A0A6I4V0Q4_9SPHN</name>
<feature type="transmembrane region" description="Helical" evidence="8">
    <location>
        <begin position="121"/>
        <end position="140"/>
    </location>
</feature>
<dbReference type="Proteomes" id="UP000471435">
    <property type="component" value="Unassembled WGS sequence"/>
</dbReference>
<dbReference type="AlphaFoldDB" id="A0A6I4V0Q4"/>
<keyword evidence="5 8" id="KW-1133">Transmembrane helix</keyword>
<gene>
    <name evidence="10" type="ORF">GRI43_10120</name>
</gene>
<feature type="transmembrane region" description="Helical" evidence="8">
    <location>
        <begin position="273"/>
        <end position="297"/>
    </location>
</feature>
<evidence type="ECO:0000256" key="5">
    <source>
        <dbReference type="ARBA" id="ARBA00022989"/>
    </source>
</evidence>
<dbReference type="NCBIfam" id="TIGR03025">
    <property type="entry name" value="EPS_sugtrans"/>
    <property type="match status" value="1"/>
</dbReference>
<dbReference type="GO" id="GO:0016020">
    <property type="term" value="C:membrane"/>
    <property type="evidence" value="ECO:0007669"/>
    <property type="project" value="UniProtKB-SubCell"/>
</dbReference>
<dbReference type="OrthoDB" id="9808602at2"/>
<feature type="domain" description="Bacterial sugar transferase" evidence="9">
    <location>
        <begin position="271"/>
        <end position="458"/>
    </location>
</feature>
<keyword evidence="11" id="KW-1185">Reference proteome</keyword>
<evidence type="ECO:0000256" key="7">
    <source>
        <dbReference type="ARBA" id="ARBA00023169"/>
    </source>
</evidence>
<evidence type="ECO:0000313" key="11">
    <source>
        <dbReference type="Proteomes" id="UP000471435"/>
    </source>
</evidence>
<evidence type="ECO:0000256" key="3">
    <source>
        <dbReference type="ARBA" id="ARBA00022679"/>
    </source>
</evidence>
<dbReference type="EMBL" id="WTYP01000002">
    <property type="protein sequence ID" value="MXP47737.1"/>
    <property type="molecule type" value="Genomic_DNA"/>
</dbReference>
<feature type="transmembrane region" description="Helical" evidence="8">
    <location>
        <begin position="94"/>
        <end position="115"/>
    </location>
</feature>
<comment type="similarity">
    <text evidence="2">Belongs to the bacterial sugar transferase family.</text>
</comment>